<feature type="transmembrane region" description="Helical" evidence="1">
    <location>
        <begin position="97"/>
        <end position="115"/>
    </location>
</feature>
<organism evidence="2 3">
    <name type="scientific">Candidatus Thermofonsia Clade 1 bacterium</name>
    <dbReference type="NCBI Taxonomy" id="2364210"/>
    <lineage>
        <taxon>Bacteria</taxon>
        <taxon>Bacillati</taxon>
        <taxon>Chloroflexota</taxon>
        <taxon>Candidatus Thermofontia</taxon>
        <taxon>Candidatus Thermofonsia Clade 1</taxon>
    </lineage>
</organism>
<gene>
    <name evidence="2" type="ORF">CUN49_01810</name>
</gene>
<evidence type="ECO:0000313" key="3">
    <source>
        <dbReference type="Proteomes" id="UP000229681"/>
    </source>
</evidence>
<evidence type="ECO:0000256" key="1">
    <source>
        <dbReference type="SAM" id="Phobius"/>
    </source>
</evidence>
<evidence type="ECO:0000313" key="2">
    <source>
        <dbReference type="EMBL" id="PJF37140.1"/>
    </source>
</evidence>
<proteinExistence type="predicted"/>
<feature type="transmembrane region" description="Helical" evidence="1">
    <location>
        <begin position="75"/>
        <end position="91"/>
    </location>
</feature>
<dbReference type="Proteomes" id="UP000229681">
    <property type="component" value="Unassembled WGS sequence"/>
</dbReference>
<sequence length="127" mass="13600">MYSVSRPFGITILSAYYLLWGLATVLWSLLTSVFGVVLVCFAPGLLIGGLWGLIQGVLSMILGFSLYSGKDWARALVMLLAIIGIVISVLSGAGGGFGIGEILNIAVNTFVLFYVNSERVKQFFATN</sequence>
<accession>A0A2M8PHV6</accession>
<dbReference type="AlphaFoldDB" id="A0A2M8PHV6"/>
<reference evidence="2 3" key="1">
    <citation type="submission" date="2017-11" db="EMBL/GenBank/DDBJ databases">
        <title>Evolution of Phototrophy in the Chloroflexi Phylum Driven by Horizontal Gene Transfer.</title>
        <authorList>
            <person name="Ward L.M."/>
            <person name="Hemp J."/>
            <person name="Shih P.M."/>
            <person name="Mcglynn S.E."/>
            <person name="Fischer W."/>
        </authorList>
    </citation>
    <scope>NUCLEOTIDE SEQUENCE [LARGE SCALE GENOMIC DNA]</scope>
    <source>
        <strain evidence="2">JP3_13</strain>
    </source>
</reference>
<keyword evidence="1" id="KW-1133">Transmembrane helix</keyword>
<keyword evidence="1" id="KW-0472">Membrane</keyword>
<dbReference type="EMBL" id="PGTM01000013">
    <property type="protein sequence ID" value="PJF37140.1"/>
    <property type="molecule type" value="Genomic_DNA"/>
</dbReference>
<name>A0A2M8PHV6_9CHLR</name>
<feature type="transmembrane region" description="Helical" evidence="1">
    <location>
        <begin position="7"/>
        <end position="27"/>
    </location>
</feature>
<protein>
    <submittedName>
        <fullName evidence="2">Uncharacterized protein</fullName>
    </submittedName>
</protein>
<keyword evidence="1" id="KW-0812">Transmembrane</keyword>
<comment type="caution">
    <text evidence="2">The sequence shown here is derived from an EMBL/GenBank/DDBJ whole genome shotgun (WGS) entry which is preliminary data.</text>
</comment>